<keyword evidence="3" id="KW-0804">Transcription</keyword>
<dbReference type="Gene3D" id="2.60.120.10">
    <property type="entry name" value="Jelly Rolls"/>
    <property type="match status" value="1"/>
</dbReference>
<evidence type="ECO:0000313" key="5">
    <source>
        <dbReference type="EMBL" id="SEH32814.1"/>
    </source>
</evidence>
<dbReference type="PANTHER" id="PTHR24567">
    <property type="entry name" value="CRP FAMILY TRANSCRIPTIONAL REGULATORY PROTEIN"/>
    <property type="match status" value="1"/>
</dbReference>
<dbReference type="InterPro" id="IPR014710">
    <property type="entry name" value="RmlC-like_jellyroll"/>
</dbReference>
<evidence type="ECO:0000259" key="4">
    <source>
        <dbReference type="PROSITE" id="PS50042"/>
    </source>
</evidence>
<keyword evidence="5" id="KW-0418">Kinase</keyword>
<organism evidence="5 6">
    <name type="scientific">Chryseobacterium culicis</name>
    <dbReference type="NCBI Taxonomy" id="680127"/>
    <lineage>
        <taxon>Bacteria</taxon>
        <taxon>Pseudomonadati</taxon>
        <taxon>Bacteroidota</taxon>
        <taxon>Flavobacteriia</taxon>
        <taxon>Flavobacteriales</taxon>
        <taxon>Weeksellaceae</taxon>
        <taxon>Chryseobacterium group</taxon>
        <taxon>Chryseobacterium</taxon>
    </lineage>
</organism>
<evidence type="ECO:0000313" key="6">
    <source>
        <dbReference type="Proteomes" id="UP000198561"/>
    </source>
</evidence>
<dbReference type="Gene3D" id="1.10.10.10">
    <property type="entry name" value="Winged helix-like DNA-binding domain superfamily/Winged helix DNA-binding domain"/>
    <property type="match status" value="1"/>
</dbReference>
<reference evidence="5 6" key="1">
    <citation type="submission" date="2016-10" db="EMBL/GenBank/DDBJ databases">
        <authorList>
            <person name="de Groot N.N."/>
        </authorList>
    </citation>
    <scope>NUCLEOTIDE SEQUENCE [LARGE SCALE GENOMIC DNA]</scope>
    <source>
        <strain evidence="5 6">DSM 23031</strain>
    </source>
</reference>
<protein>
    <submittedName>
        <fullName evidence="5">cAMP-binding domain of CRP or a regulatory subunit of cAMP-dependent protein kinases</fullName>
    </submittedName>
</protein>
<evidence type="ECO:0000256" key="1">
    <source>
        <dbReference type="ARBA" id="ARBA00023015"/>
    </source>
</evidence>
<dbReference type="InterPro" id="IPR036388">
    <property type="entry name" value="WH-like_DNA-bd_sf"/>
</dbReference>
<dbReference type="EMBL" id="FNWQ01000002">
    <property type="protein sequence ID" value="SEH32814.1"/>
    <property type="molecule type" value="Genomic_DNA"/>
</dbReference>
<dbReference type="GO" id="GO:0003700">
    <property type="term" value="F:DNA-binding transcription factor activity"/>
    <property type="evidence" value="ECO:0007669"/>
    <property type="project" value="TreeGrafter"/>
</dbReference>
<sequence>MSKVWFLHAYNKSVPNNIFTKTKKKRRRKQHQKQSIMVIDENILISAGAETRHYTPSETIFSEGDIPNYYYQIITGQVKLNNYNEEGKEFIQNILSDGESCGESILFIDKPYPMNAEAITACSILRLHKSIFFNMLNQSPELYVEVNSFLSERLYYKFIMMQNLSSQNPSIRLKGLMDYLKSFQKDLSPYSFLIPLTRQQMASLTGLCVETAIRTIKHMERNKIVRIENRKILY</sequence>
<name>A0A1H6HEY1_CHRCI</name>
<proteinExistence type="predicted"/>
<dbReference type="Pfam" id="PF13545">
    <property type="entry name" value="HTH_Crp_2"/>
    <property type="match status" value="1"/>
</dbReference>
<dbReference type="PANTHER" id="PTHR24567:SF28">
    <property type="entry name" value="LISTERIOLYSIN REGULATORY PROTEIN"/>
    <property type="match status" value="1"/>
</dbReference>
<dbReference type="SUPFAM" id="SSF46785">
    <property type="entry name" value="Winged helix' DNA-binding domain"/>
    <property type="match status" value="1"/>
</dbReference>
<dbReference type="Pfam" id="PF00027">
    <property type="entry name" value="cNMP_binding"/>
    <property type="match status" value="1"/>
</dbReference>
<dbReference type="SUPFAM" id="SSF51206">
    <property type="entry name" value="cAMP-binding domain-like"/>
    <property type="match status" value="1"/>
</dbReference>
<accession>A0A1H6HEY1</accession>
<keyword evidence="5" id="KW-0808">Transferase</keyword>
<keyword evidence="1" id="KW-0805">Transcription regulation</keyword>
<evidence type="ECO:0000256" key="2">
    <source>
        <dbReference type="ARBA" id="ARBA00023125"/>
    </source>
</evidence>
<dbReference type="GO" id="GO:0005829">
    <property type="term" value="C:cytosol"/>
    <property type="evidence" value="ECO:0007669"/>
    <property type="project" value="TreeGrafter"/>
</dbReference>
<gene>
    <name evidence="5" type="ORF">SAMN05421593_1966</name>
</gene>
<dbReference type="InterPro" id="IPR018490">
    <property type="entry name" value="cNMP-bd_dom_sf"/>
</dbReference>
<evidence type="ECO:0000256" key="3">
    <source>
        <dbReference type="ARBA" id="ARBA00023163"/>
    </source>
</evidence>
<dbReference type="SMART" id="SM00100">
    <property type="entry name" value="cNMP"/>
    <property type="match status" value="1"/>
</dbReference>
<dbReference type="PROSITE" id="PS50042">
    <property type="entry name" value="CNMP_BINDING_3"/>
    <property type="match status" value="1"/>
</dbReference>
<dbReference type="InterPro" id="IPR000595">
    <property type="entry name" value="cNMP-bd_dom"/>
</dbReference>
<dbReference type="STRING" id="680127.SAMN05421593_1966"/>
<dbReference type="Proteomes" id="UP000198561">
    <property type="component" value="Unassembled WGS sequence"/>
</dbReference>
<feature type="domain" description="Cyclic nucleotide-binding" evidence="4">
    <location>
        <begin position="50"/>
        <end position="153"/>
    </location>
</feature>
<dbReference type="AlphaFoldDB" id="A0A1H6HEY1"/>
<dbReference type="GO" id="GO:0016301">
    <property type="term" value="F:kinase activity"/>
    <property type="evidence" value="ECO:0007669"/>
    <property type="project" value="UniProtKB-KW"/>
</dbReference>
<dbReference type="GO" id="GO:0003677">
    <property type="term" value="F:DNA binding"/>
    <property type="evidence" value="ECO:0007669"/>
    <property type="project" value="UniProtKB-KW"/>
</dbReference>
<keyword evidence="2" id="KW-0238">DNA-binding</keyword>
<dbReference type="InterPro" id="IPR012318">
    <property type="entry name" value="HTH_CRP"/>
</dbReference>
<dbReference type="InterPro" id="IPR036390">
    <property type="entry name" value="WH_DNA-bd_sf"/>
</dbReference>
<dbReference type="CDD" id="cd00038">
    <property type="entry name" value="CAP_ED"/>
    <property type="match status" value="1"/>
</dbReference>
<dbReference type="SMART" id="SM00419">
    <property type="entry name" value="HTH_CRP"/>
    <property type="match status" value="1"/>
</dbReference>
<dbReference type="InterPro" id="IPR050397">
    <property type="entry name" value="Env_Response_Regulators"/>
</dbReference>